<evidence type="ECO:0000313" key="2">
    <source>
        <dbReference type="RefSeq" id="XP_075074481.1"/>
    </source>
</evidence>
<reference evidence="2" key="2">
    <citation type="submission" date="2025-08" db="UniProtKB">
        <authorList>
            <consortium name="RefSeq"/>
        </authorList>
    </citation>
    <scope>IDENTIFICATION</scope>
    <source>
        <tissue evidence="2">Leaf</tissue>
    </source>
</reference>
<dbReference type="RefSeq" id="XP_075074481.1">
    <property type="nucleotide sequence ID" value="XM_075218380.1"/>
</dbReference>
<organism evidence="1 2">
    <name type="scientific">Nicotiana tabacum</name>
    <name type="common">Common tobacco</name>
    <dbReference type="NCBI Taxonomy" id="4097"/>
    <lineage>
        <taxon>Eukaryota</taxon>
        <taxon>Viridiplantae</taxon>
        <taxon>Streptophyta</taxon>
        <taxon>Embryophyta</taxon>
        <taxon>Tracheophyta</taxon>
        <taxon>Spermatophyta</taxon>
        <taxon>Magnoliopsida</taxon>
        <taxon>eudicotyledons</taxon>
        <taxon>Gunneridae</taxon>
        <taxon>Pentapetalae</taxon>
        <taxon>asterids</taxon>
        <taxon>lamiids</taxon>
        <taxon>Solanales</taxon>
        <taxon>Solanaceae</taxon>
        <taxon>Nicotianoideae</taxon>
        <taxon>Nicotianeae</taxon>
        <taxon>Nicotiana</taxon>
    </lineage>
</organism>
<sequence>MSSLPSLSKATMLQHDEKQKETSAPLPSFSNDSTSFNVSTGHMNNHRAFHQRVQFDSKRGSTFTSNLSCKYCKKTGHTVDKCYKLHGFPPNFKFTKNKRSDACVQSEALLPDFVPSSHGSFEVPGYGFNVYNHPEVHSSSLHACAISTLGLNPWIIDSGATNHMTPYKHLLHNLQPLISRFLITLPNGYKVKVISTGSLVLRTDMILHNVLLVPSFLFSLISVHKLLLQFQCLAVFSTSTCILQGLSLRRSLEIGKAANGMYVLHSADPQLSTHVPCCVSNSVHSNESAPVFNSSKPSVIHSSTCNPPIVANKSDLFWHQRLGHIPFARMKSISFLFDKISSKQPFLCIVCPMARQQRLPFYDSTIHSSVPFQLVHIDIWGPYNTSTYDGFRYFLTLVDDFTRVTWTRLLSCKSNAISILKAFFQLIKVQFKSTIQCFRDVVFHEHIFPYHSSSSLAFPPPPDFVDLPLPSNVNTYSPIPVDFTLSPTSITSVVPPSLFITSSQSLHSCPLVPEIRKSSRTVIPPAYLMDYVCNSVIPSHIPAPLTSKVSTVDLHMHEPQFYQQAVSNPAWQEAMTKEFQAIKRGWTVFQLDVNNAFLHGDLHEEVYMKMPPGLMSSGSTLVVIVVYVADILLASDDVGELNSLKSFLDDTFKIKDLGNVHYFLGLEITPHPQGYLMYQQKYTSDLLEEFHCKNFTLISTPLYPSVKLVIDMGNPISDPSTYMRLVGKLNFLEHTRPDISFSVQHLSQFLQAPHIAHMLATLHVLRYLMNAPDQGILLSASSDLSLLAYSDSDWAACAISRRSVQSKKQPTVALSSAEAEYMTLRMTVTEISWLVRLLGDLGLHIFGSVFLFRDNQAALHIAKNLFCSACRYVDQASPWSSTSSLSVQA</sequence>
<proteinExistence type="predicted"/>
<keyword evidence="1" id="KW-1185">Reference proteome</keyword>
<gene>
    <name evidence="2" type="primary">LOC142162074</name>
</gene>
<evidence type="ECO:0000313" key="1">
    <source>
        <dbReference type="Proteomes" id="UP000790787"/>
    </source>
</evidence>
<name>A0AC58RP32_TOBAC</name>
<accession>A0AC58RP32</accession>
<reference evidence="1" key="1">
    <citation type="journal article" date="2014" name="Nat. Commun.">
        <title>The tobacco genome sequence and its comparison with those of tomato and potato.</title>
        <authorList>
            <person name="Sierro N."/>
            <person name="Battey J.N."/>
            <person name="Ouadi S."/>
            <person name="Bakaher N."/>
            <person name="Bovet L."/>
            <person name="Willig A."/>
            <person name="Goepfert S."/>
            <person name="Peitsch M.C."/>
            <person name="Ivanov N.V."/>
        </authorList>
    </citation>
    <scope>NUCLEOTIDE SEQUENCE [LARGE SCALE GENOMIC DNA]</scope>
</reference>
<dbReference type="Proteomes" id="UP000790787">
    <property type="component" value="Chromosome 7"/>
</dbReference>
<protein>
    <submittedName>
        <fullName evidence="2">Uncharacterized protein LOC142162074</fullName>
    </submittedName>
</protein>